<dbReference type="SMART" id="SM00547">
    <property type="entry name" value="ZnF_RBZ"/>
    <property type="match status" value="1"/>
</dbReference>
<feature type="compositionally biased region" description="Basic residues" evidence="5">
    <location>
        <begin position="58"/>
        <end position="68"/>
    </location>
</feature>
<keyword evidence="1" id="KW-0479">Metal-binding</keyword>
<organism evidence="7 8">
    <name type="scientific">Reticulomyxa filosa</name>
    <dbReference type="NCBI Taxonomy" id="46433"/>
    <lineage>
        <taxon>Eukaryota</taxon>
        <taxon>Sar</taxon>
        <taxon>Rhizaria</taxon>
        <taxon>Retaria</taxon>
        <taxon>Foraminifera</taxon>
        <taxon>Monothalamids</taxon>
        <taxon>Reticulomyxidae</taxon>
        <taxon>Reticulomyxa</taxon>
    </lineage>
</organism>
<proteinExistence type="predicted"/>
<comment type="caution">
    <text evidence="7">The sequence shown here is derived from an EMBL/GenBank/DDBJ whole genome shotgun (WGS) entry which is preliminary data.</text>
</comment>
<reference evidence="7 8" key="1">
    <citation type="journal article" date="2013" name="Curr. Biol.">
        <title>The Genome of the Foraminiferan Reticulomyxa filosa.</title>
        <authorList>
            <person name="Glockner G."/>
            <person name="Hulsmann N."/>
            <person name="Schleicher M."/>
            <person name="Noegel A.A."/>
            <person name="Eichinger L."/>
            <person name="Gallinger C."/>
            <person name="Pawlowski J."/>
            <person name="Sierra R."/>
            <person name="Euteneuer U."/>
            <person name="Pillet L."/>
            <person name="Moustafa A."/>
            <person name="Platzer M."/>
            <person name="Groth M."/>
            <person name="Szafranski K."/>
            <person name="Schliwa M."/>
        </authorList>
    </citation>
    <scope>NUCLEOTIDE SEQUENCE [LARGE SCALE GENOMIC DNA]</scope>
</reference>
<protein>
    <recommendedName>
        <fullName evidence="6">RanBP2-type domain-containing protein</fullName>
    </recommendedName>
</protein>
<feature type="domain" description="RanBP2-type" evidence="6">
    <location>
        <begin position="100"/>
        <end position="129"/>
    </location>
</feature>
<keyword evidence="8" id="KW-1185">Reference proteome</keyword>
<dbReference type="InterPro" id="IPR036443">
    <property type="entry name" value="Znf_RanBP2_sf"/>
</dbReference>
<accession>X6P2W7</accession>
<gene>
    <name evidence="7" type="ORF">RFI_04536</name>
</gene>
<dbReference type="GO" id="GO:0008270">
    <property type="term" value="F:zinc ion binding"/>
    <property type="evidence" value="ECO:0007669"/>
    <property type="project" value="UniProtKB-KW"/>
</dbReference>
<dbReference type="AlphaFoldDB" id="X6P2W7"/>
<feature type="region of interest" description="Disordered" evidence="5">
    <location>
        <begin position="189"/>
        <end position="224"/>
    </location>
</feature>
<evidence type="ECO:0000256" key="2">
    <source>
        <dbReference type="ARBA" id="ARBA00022771"/>
    </source>
</evidence>
<keyword evidence="2 4" id="KW-0863">Zinc-finger</keyword>
<evidence type="ECO:0000256" key="1">
    <source>
        <dbReference type="ARBA" id="ARBA00022723"/>
    </source>
</evidence>
<evidence type="ECO:0000256" key="3">
    <source>
        <dbReference type="ARBA" id="ARBA00022833"/>
    </source>
</evidence>
<dbReference type="SUPFAM" id="SSF90209">
    <property type="entry name" value="Ran binding protein zinc finger-like"/>
    <property type="match status" value="1"/>
</dbReference>
<dbReference type="InterPro" id="IPR001876">
    <property type="entry name" value="Znf_RanBP2"/>
</dbReference>
<dbReference type="Gene3D" id="4.10.1060.10">
    <property type="entry name" value="Zinc finger, RanBP2-type"/>
    <property type="match status" value="1"/>
</dbReference>
<evidence type="ECO:0000259" key="6">
    <source>
        <dbReference type="PROSITE" id="PS50199"/>
    </source>
</evidence>
<evidence type="ECO:0000256" key="5">
    <source>
        <dbReference type="SAM" id="MobiDB-lite"/>
    </source>
</evidence>
<feature type="compositionally biased region" description="Low complexity" evidence="5">
    <location>
        <begin position="1"/>
        <end position="15"/>
    </location>
</feature>
<name>X6P2W7_RETFI</name>
<dbReference type="PROSITE" id="PS01358">
    <property type="entry name" value="ZF_RANBP2_1"/>
    <property type="match status" value="1"/>
</dbReference>
<evidence type="ECO:0000313" key="7">
    <source>
        <dbReference type="EMBL" id="ETO32581.1"/>
    </source>
</evidence>
<dbReference type="PROSITE" id="PS50199">
    <property type="entry name" value="ZF_RANBP2_2"/>
    <property type="match status" value="1"/>
</dbReference>
<feature type="compositionally biased region" description="Low complexity" evidence="5">
    <location>
        <begin position="210"/>
        <end position="224"/>
    </location>
</feature>
<feature type="compositionally biased region" description="Acidic residues" evidence="5">
    <location>
        <begin position="87"/>
        <end position="97"/>
    </location>
</feature>
<sequence length="224" mass="24476">MTAPATTEATTTGKTSEQARKEEMPTISFASTAIKKNLFESDAEAMDDIKKALGQNYRHPKRKHRQRKVRSEIPDLGGEIQKRKDNEENEEDEEEPQEAATGPWSCSICTFMNGQYASVCKACNYPRAGGQGQDKGNETDSLMLTTMVNVLEAATCETCGYSKLKYQAFFQSTIQAFLIAQNADVDVNASSNAASEDVPHEPGPEPDIEAYANTDADAGTNTDD</sequence>
<evidence type="ECO:0000313" key="8">
    <source>
        <dbReference type="Proteomes" id="UP000023152"/>
    </source>
</evidence>
<keyword evidence="3" id="KW-0862">Zinc</keyword>
<dbReference type="Proteomes" id="UP000023152">
    <property type="component" value="Unassembled WGS sequence"/>
</dbReference>
<feature type="region of interest" description="Disordered" evidence="5">
    <location>
        <begin position="51"/>
        <end position="100"/>
    </location>
</feature>
<feature type="region of interest" description="Disordered" evidence="5">
    <location>
        <begin position="1"/>
        <end position="27"/>
    </location>
</feature>
<evidence type="ECO:0000256" key="4">
    <source>
        <dbReference type="PROSITE-ProRule" id="PRU00322"/>
    </source>
</evidence>
<dbReference type="EMBL" id="ASPP01004080">
    <property type="protein sequence ID" value="ETO32581.1"/>
    <property type="molecule type" value="Genomic_DNA"/>
</dbReference>